<dbReference type="EMBL" id="DSOL01000064">
    <property type="protein sequence ID" value="HEN27495.1"/>
    <property type="molecule type" value="Genomic_DNA"/>
</dbReference>
<name>A0A7C2P6F8_UNCW3</name>
<dbReference type="SUPFAM" id="SSF47781">
    <property type="entry name" value="RuvA domain 2-like"/>
    <property type="match status" value="1"/>
</dbReference>
<reference evidence="1" key="1">
    <citation type="journal article" date="2020" name="mSystems">
        <title>Genome- and Community-Level Interaction Insights into Carbon Utilization and Element Cycling Functions of Hydrothermarchaeota in Hydrothermal Sediment.</title>
        <authorList>
            <person name="Zhou Z."/>
            <person name="Liu Y."/>
            <person name="Xu W."/>
            <person name="Pan J."/>
            <person name="Luo Z.H."/>
            <person name="Li M."/>
        </authorList>
    </citation>
    <scope>NUCLEOTIDE SEQUENCE [LARGE SCALE GENOMIC DNA]</scope>
    <source>
        <strain evidence="1">SpSt-34</strain>
    </source>
</reference>
<evidence type="ECO:0000313" key="1">
    <source>
        <dbReference type="EMBL" id="HEN27495.1"/>
    </source>
</evidence>
<comment type="caution">
    <text evidence="1">The sequence shown here is derived from an EMBL/GenBank/DDBJ whole genome shotgun (WGS) entry which is preliminary data.</text>
</comment>
<organism evidence="1">
    <name type="scientific">candidate division WOR-3 bacterium</name>
    <dbReference type="NCBI Taxonomy" id="2052148"/>
    <lineage>
        <taxon>Bacteria</taxon>
        <taxon>Bacteria division WOR-3</taxon>
    </lineage>
</organism>
<accession>A0A7C2P6F8</accession>
<gene>
    <name evidence="1" type="ORF">ENQ77_02280</name>
</gene>
<dbReference type="Gene3D" id="1.10.150.320">
    <property type="entry name" value="Photosystem II 12 kDa extrinsic protein"/>
    <property type="match status" value="1"/>
</dbReference>
<sequence length="398" mass="45906">MPKLFWPFFIISIFTGKSETAKVNPNVATFEELISIPILTEAEAINIITIREVKEFSSISDLIERTGVDSSKIDYLEQIFIFEGDKKSHLQMRLSHQVEGFCSYLKFASKNYFASSFADNASWGAYLGNRWLTLGKFDLQISPYTLRPIFNLKCKSSYNLCFIQPIIVSIGLEKFQIGFPLQIKSADILFSPIIFYKGKVYWQWFTKSVAKPIRLYAHLSTFDKTAVVKIHLKEQHTNFSVQAKVLNKNILLDYNISRIFKTGESFYLRLSNKESRNASYFEYCKILSSSCAITVGAILSGKYPELYSVKIHSRSLTLQYSKGQRERITLITLFNPFRLKMNYYPQGNIIEYMIMTNLAIHPAHFKIAFSWINEKIWSLSLNINVNAKKRQSDNSKDG</sequence>
<dbReference type="InterPro" id="IPR010994">
    <property type="entry name" value="RuvA_2-like"/>
</dbReference>
<protein>
    <recommendedName>
        <fullName evidence="2">Helix-hairpin-helix domain-containing protein</fullName>
    </recommendedName>
</protein>
<proteinExistence type="predicted"/>
<dbReference type="AlphaFoldDB" id="A0A7C2P6F8"/>
<evidence type="ECO:0008006" key="2">
    <source>
        <dbReference type="Google" id="ProtNLM"/>
    </source>
</evidence>